<dbReference type="SUPFAM" id="SSF89082">
    <property type="entry name" value="Antibiotic binding domain of TipA-like multidrug resistance regulators"/>
    <property type="match status" value="1"/>
</dbReference>
<dbReference type="PROSITE" id="PS50937">
    <property type="entry name" value="HTH_MERR_2"/>
    <property type="match status" value="1"/>
</dbReference>
<dbReference type="InterPro" id="IPR000551">
    <property type="entry name" value="MerR-type_HTH_dom"/>
</dbReference>
<keyword evidence="2" id="KW-0238">DNA-binding</keyword>
<dbReference type="Gene3D" id="1.10.1660.10">
    <property type="match status" value="1"/>
</dbReference>
<proteinExistence type="predicted"/>
<dbReference type="Gene3D" id="1.10.490.50">
    <property type="entry name" value="Antibiotic binding domain of TipA-like multidrug resistance regulators"/>
    <property type="match status" value="1"/>
</dbReference>
<evidence type="ECO:0000256" key="1">
    <source>
        <dbReference type="ARBA" id="ARBA00023015"/>
    </source>
</evidence>
<protein>
    <submittedName>
        <fullName evidence="6">MerR family transcriptional regulator</fullName>
    </submittedName>
</protein>
<dbReference type="CDD" id="cd01106">
    <property type="entry name" value="HTH_TipAL-Mta"/>
    <property type="match status" value="1"/>
</dbReference>
<dbReference type="InterPro" id="IPR012925">
    <property type="entry name" value="TipAS_dom"/>
</dbReference>
<feature type="domain" description="HTH merR-type" evidence="5">
    <location>
        <begin position="13"/>
        <end position="82"/>
    </location>
</feature>
<dbReference type="GO" id="GO:0003700">
    <property type="term" value="F:DNA-binding transcription factor activity"/>
    <property type="evidence" value="ECO:0007669"/>
    <property type="project" value="InterPro"/>
</dbReference>
<dbReference type="AlphaFoldDB" id="A0A3L8Q1B3"/>
<dbReference type="InterPro" id="IPR009061">
    <property type="entry name" value="DNA-bd_dom_put_sf"/>
</dbReference>
<reference evidence="6 7" key="1">
    <citation type="submission" date="2018-09" db="EMBL/GenBank/DDBJ databases">
        <title>Phylogeny of the Shewanellaceae, and recommendation for two new genera, Pseudoshewanella and Parashewanella.</title>
        <authorList>
            <person name="Wang G."/>
        </authorList>
    </citation>
    <scope>NUCLEOTIDE SEQUENCE [LARGE SCALE GENOMIC DNA]</scope>
    <source>
        <strain evidence="6 7">C51</strain>
    </source>
</reference>
<sequence length="266" mass="31340">MRWVDKVLNQRVIYNVSQLSKLAGVSVRTLHHYDEIGLLQAKRNSANGYREYNQHDLAKLQQILIYRELGFSLVDITNVLSAEDYELISVLKQQQDLLQKRITESQSMLSSLNDTLAVLEGRENYEIYFSGIPKEKAQRWKDMMNEKAGDEKMSVMYQRLSKLSKAENKALYQDVERWMQGFIAVMDKPVDSQEVQLMVKQHYQMTEQMFEKTMGDEFKGLDVELYQHVMDLLKSDQVTIEIYEHYKSGITEHLYQAMNHFKQKNF</sequence>
<dbReference type="SUPFAM" id="SSF46955">
    <property type="entry name" value="Putative DNA-binding domain"/>
    <property type="match status" value="1"/>
</dbReference>
<evidence type="ECO:0000256" key="3">
    <source>
        <dbReference type="ARBA" id="ARBA00023159"/>
    </source>
</evidence>
<evidence type="ECO:0000256" key="4">
    <source>
        <dbReference type="ARBA" id="ARBA00023163"/>
    </source>
</evidence>
<dbReference type="InterPro" id="IPR036244">
    <property type="entry name" value="TipA-like_antibiotic-bd"/>
</dbReference>
<keyword evidence="1" id="KW-0805">Transcription regulation</keyword>
<accession>A0A3L8Q1B3</accession>
<evidence type="ECO:0000256" key="2">
    <source>
        <dbReference type="ARBA" id="ARBA00023125"/>
    </source>
</evidence>
<keyword evidence="3" id="KW-0010">Activator</keyword>
<comment type="caution">
    <text evidence="6">The sequence shown here is derived from an EMBL/GenBank/DDBJ whole genome shotgun (WGS) entry which is preliminary data.</text>
</comment>
<gene>
    <name evidence="6" type="ORF">D5018_05165</name>
</gene>
<dbReference type="PANTHER" id="PTHR30204">
    <property type="entry name" value="REDOX-CYCLING DRUG-SENSING TRANSCRIPTIONAL ACTIVATOR SOXR"/>
    <property type="match status" value="1"/>
</dbReference>
<dbReference type="EMBL" id="QZEI01000011">
    <property type="protein sequence ID" value="RLV60859.1"/>
    <property type="molecule type" value="Genomic_DNA"/>
</dbReference>
<dbReference type="PANTHER" id="PTHR30204:SF90">
    <property type="entry name" value="HTH-TYPE TRANSCRIPTIONAL ACTIVATOR MTA"/>
    <property type="match status" value="1"/>
</dbReference>
<dbReference type="InterPro" id="IPR047057">
    <property type="entry name" value="MerR_fam"/>
</dbReference>
<organism evidence="6 7">
    <name type="scientific">Parashewanella curva</name>
    <dbReference type="NCBI Taxonomy" id="2338552"/>
    <lineage>
        <taxon>Bacteria</taxon>
        <taxon>Pseudomonadati</taxon>
        <taxon>Pseudomonadota</taxon>
        <taxon>Gammaproteobacteria</taxon>
        <taxon>Alteromonadales</taxon>
        <taxon>Shewanellaceae</taxon>
        <taxon>Parashewanella</taxon>
    </lineage>
</organism>
<dbReference type="SMART" id="SM00422">
    <property type="entry name" value="HTH_MERR"/>
    <property type="match status" value="1"/>
</dbReference>
<dbReference type="Proteomes" id="UP000281474">
    <property type="component" value="Unassembled WGS sequence"/>
</dbReference>
<dbReference type="PROSITE" id="PS00552">
    <property type="entry name" value="HTH_MERR_1"/>
    <property type="match status" value="1"/>
</dbReference>
<evidence type="ECO:0000313" key="7">
    <source>
        <dbReference type="Proteomes" id="UP000281474"/>
    </source>
</evidence>
<evidence type="ECO:0000313" key="6">
    <source>
        <dbReference type="EMBL" id="RLV60859.1"/>
    </source>
</evidence>
<dbReference type="GO" id="GO:0003677">
    <property type="term" value="F:DNA binding"/>
    <property type="evidence" value="ECO:0007669"/>
    <property type="project" value="UniProtKB-KW"/>
</dbReference>
<evidence type="ECO:0000259" key="5">
    <source>
        <dbReference type="PROSITE" id="PS50937"/>
    </source>
</evidence>
<dbReference type="OrthoDB" id="9802944at2"/>
<keyword evidence="7" id="KW-1185">Reference proteome</keyword>
<keyword evidence="4" id="KW-0804">Transcription</keyword>
<name>A0A3L8Q1B3_9GAMM</name>
<dbReference type="PRINTS" id="PR00040">
    <property type="entry name" value="HTHMERR"/>
</dbReference>
<dbReference type="Pfam" id="PF07739">
    <property type="entry name" value="TipAS"/>
    <property type="match status" value="1"/>
</dbReference>
<dbReference type="Pfam" id="PF13411">
    <property type="entry name" value="MerR_1"/>
    <property type="match status" value="1"/>
</dbReference>